<dbReference type="GO" id="GO:0019843">
    <property type="term" value="F:rRNA binding"/>
    <property type="evidence" value="ECO:0007669"/>
    <property type="project" value="UniProtKB-UniRule"/>
</dbReference>
<dbReference type="RefSeq" id="WP_075277096.1">
    <property type="nucleotide sequence ID" value="NZ_CP016908.1"/>
</dbReference>
<dbReference type="InterPro" id="IPR012678">
    <property type="entry name" value="Ribosomal_uL23/eL15/eS24_sf"/>
</dbReference>
<dbReference type="KEGG" id="pabo:BCY86_06860"/>
<reference evidence="7 8" key="1">
    <citation type="submission" date="2016-08" db="EMBL/GenBank/DDBJ databases">
        <title>Identification and validation of antigenic proteins from Pajaroellobacter abortibovis using de-novo genome sequence assembly and reverse vaccinology.</title>
        <authorList>
            <person name="Welly B.T."/>
            <person name="Miller M.R."/>
            <person name="Stott J.L."/>
            <person name="Blanchard M.T."/>
            <person name="Islas-Trejo A.D."/>
            <person name="O'Rourke S.M."/>
            <person name="Young A.E."/>
            <person name="Medrano J.F."/>
            <person name="Van Eenennaam A.L."/>
        </authorList>
    </citation>
    <scope>NUCLEOTIDE SEQUENCE [LARGE SCALE GENOMIC DNA]</scope>
    <source>
        <strain evidence="7 8">BTF92-0548A/99-0131</strain>
    </source>
</reference>
<comment type="similarity">
    <text evidence="1 6">Belongs to the universal ribosomal protein uL23 family.</text>
</comment>
<keyword evidence="8" id="KW-1185">Reference proteome</keyword>
<evidence type="ECO:0000313" key="7">
    <source>
        <dbReference type="EMBL" id="APS00429.1"/>
    </source>
</evidence>
<dbReference type="GO" id="GO:0006412">
    <property type="term" value="P:translation"/>
    <property type="evidence" value="ECO:0007669"/>
    <property type="project" value="UniProtKB-UniRule"/>
</dbReference>
<dbReference type="GO" id="GO:0003735">
    <property type="term" value="F:structural constituent of ribosome"/>
    <property type="evidence" value="ECO:0007669"/>
    <property type="project" value="InterPro"/>
</dbReference>
<dbReference type="FunFam" id="3.30.70.330:FF:000001">
    <property type="entry name" value="50S ribosomal protein L23"/>
    <property type="match status" value="1"/>
</dbReference>
<dbReference type="SUPFAM" id="SSF54189">
    <property type="entry name" value="Ribosomal proteins S24e, L23 and L15e"/>
    <property type="match status" value="1"/>
</dbReference>
<dbReference type="AlphaFoldDB" id="A0A1L6MY51"/>
<dbReference type="InterPro" id="IPR012677">
    <property type="entry name" value="Nucleotide-bd_a/b_plait_sf"/>
</dbReference>
<dbReference type="OrthoDB" id="9793353at2"/>
<evidence type="ECO:0000256" key="1">
    <source>
        <dbReference type="ARBA" id="ARBA00006700"/>
    </source>
</evidence>
<dbReference type="STRING" id="1882918.BCY86_06860"/>
<sequence>MRIDQIVCRPIGLTEKAMQLRSLHQVVFEVHRLANKMQIKRAIERLFSVKVEQVNTLIMRGKERRMGRGYGKMKNWKKAIVTLGPGVSLDFFRNEFDGSSS</sequence>
<evidence type="ECO:0000256" key="3">
    <source>
        <dbReference type="ARBA" id="ARBA00022884"/>
    </source>
</evidence>
<keyword evidence="5 6" id="KW-0687">Ribonucleoprotein</keyword>
<dbReference type="Proteomes" id="UP000185544">
    <property type="component" value="Chromosome"/>
</dbReference>
<name>A0A1L6MY51_9BACT</name>
<dbReference type="EMBL" id="CP016908">
    <property type="protein sequence ID" value="APS00429.1"/>
    <property type="molecule type" value="Genomic_DNA"/>
</dbReference>
<dbReference type="Pfam" id="PF00276">
    <property type="entry name" value="Ribosomal_L23"/>
    <property type="match status" value="1"/>
</dbReference>
<dbReference type="Gene3D" id="3.30.70.330">
    <property type="match status" value="1"/>
</dbReference>
<proteinExistence type="inferred from homology"/>
<evidence type="ECO:0000256" key="6">
    <source>
        <dbReference type="HAMAP-Rule" id="MF_01369"/>
    </source>
</evidence>
<comment type="subunit">
    <text evidence="6">Part of the 50S ribosomal subunit. Contacts protein L29, and trigger factor when it is bound to the ribosome.</text>
</comment>
<gene>
    <name evidence="6" type="primary">rplW</name>
    <name evidence="7" type="ORF">BCY86_06860</name>
</gene>
<evidence type="ECO:0000256" key="2">
    <source>
        <dbReference type="ARBA" id="ARBA00022730"/>
    </source>
</evidence>
<keyword evidence="2 6" id="KW-0699">rRNA-binding</keyword>
<dbReference type="HAMAP" id="MF_01369_B">
    <property type="entry name" value="Ribosomal_uL23_B"/>
    <property type="match status" value="1"/>
</dbReference>
<dbReference type="NCBIfam" id="NF004363">
    <property type="entry name" value="PRK05738.2-4"/>
    <property type="match status" value="1"/>
</dbReference>
<organism evidence="7 8">
    <name type="scientific">Pajaroellobacter abortibovis</name>
    <dbReference type="NCBI Taxonomy" id="1882918"/>
    <lineage>
        <taxon>Bacteria</taxon>
        <taxon>Pseudomonadati</taxon>
        <taxon>Myxococcota</taxon>
        <taxon>Polyangia</taxon>
        <taxon>Polyangiales</taxon>
        <taxon>Polyangiaceae</taxon>
    </lineage>
</organism>
<protein>
    <recommendedName>
        <fullName evidence="6">Large ribosomal subunit protein uL23</fullName>
    </recommendedName>
</protein>
<evidence type="ECO:0000256" key="4">
    <source>
        <dbReference type="ARBA" id="ARBA00022980"/>
    </source>
</evidence>
<keyword evidence="4 6" id="KW-0689">Ribosomal protein</keyword>
<dbReference type="InterPro" id="IPR013025">
    <property type="entry name" value="Ribosomal_uL23-like"/>
</dbReference>
<dbReference type="GO" id="GO:1990904">
    <property type="term" value="C:ribonucleoprotein complex"/>
    <property type="evidence" value="ECO:0007669"/>
    <property type="project" value="UniProtKB-KW"/>
</dbReference>
<comment type="function">
    <text evidence="6">One of the early assembly proteins it binds 23S rRNA. One of the proteins that surrounds the polypeptide exit tunnel on the outside of the ribosome. Forms the main docking site for trigger factor binding to the ribosome.</text>
</comment>
<dbReference type="PANTHER" id="PTHR11620">
    <property type="entry name" value="60S RIBOSOMAL PROTEIN L23A"/>
    <property type="match status" value="1"/>
</dbReference>
<accession>A0A1L6MY51</accession>
<evidence type="ECO:0000256" key="5">
    <source>
        <dbReference type="ARBA" id="ARBA00023274"/>
    </source>
</evidence>
<evidence type="ECO:0000313" key="8">
    <source>
        <dbReference type="Proteomes" id="UP000185544"/>
    </source>
</evidence>
<dbReference type="GO" id="GO:0005840">
    <property type="term" value="C:ribosome"/>
    <property type="evidence" value="ECO:0007669"/>
    <property type="project" value="UniProtKB-KW"/>
</dbReference>
<keyword evidence="3 6" id="KW-0694">RNA-binding</keyword>